<accession>A0A9J6CC50</accession>
<protein>
    <submittedName>
        <fullName evidence="1">Uncharacterized protein</fullName>
    </submittedName>
</protein>
<comment type="caution">
    <text evidence="1">The sequence shown here is derived from an EMBL/GenBank/DDBJ whole genome shotgun (WGS) entry which is preliminary data.</text>
</comment>
<sequence length="849" mass="99704">MDYCEDFRLIQIKLNHCNEFVKNFEKINNYGGCEIYVKEIALRLKNVFLSRGYNNQESHELRKINLLLMLNTEASFKYDLKEDIKICHLLNNFAPLTKCLYANLIWELKLEKYLYEALKFLPSWFILQFLDEIVDSLRFSKSFDVILQVKELVEAIYTNICRMDYKCTSSDQQVDQKIILSKFTDNFTSLLRNYNTPNTEESLTKSKRRLREFNGYALNYQLQLVLSCLKMFQEKPQFEIDEKFHIYKINADKEPETNNYSTNRYSESVSETLNTLNVILLNTLQNSILNITLEDFMYWVEIDIDDILIEDIDLKRDNLQKLIGEQAYELIELINANEKFEHNVVKQLSTISIKPKSIQDIAKEATVGTILEKIENSPSRGVWLDELLSRKDTLYFNTECLQTIIDNIEIVDMKHLLKMLNDHQNFSMDSEDEAQMKEIFLKAGSKLNTESITMWIEELIRTMGSDYNVLIDTEIVYENEMRNYMNKISETNIEEKTMWRLILKYPQKFYEMLLEQIEINQDETTILKVIEITMSISSNFIKKLIIDGPDISSKKSSYHNLLAGIFKLQIMERKEFVKDILMNNFSKALSCNDHKLLLVHLHTLKILSNHIKITDLLPPLMIQLAQILDKFRWDLMTYSSTREEIVDLAITNIQHLIKTVLINGSKNEKEWIKSKIDNLKVSTKFYFQKLSLEKGEEIVPFDEFLAYPDKLQDASKAKITTFLCDAIVKCTSKECKRLMNNEILQKFYTNALTCIAMIVKKSNQSVPIECLKKCVNDYVKNMTEMIIPKNPEELLLKDVINLIKQFPSSSYDDLTILFLEALKMFKKCENFVNIINELEDCDLKRILLE</sequence>
<dbReference type="Proteomes" id="UP001107558">
    <property type="component" value="Chromosome 1"/>
</dbReference>
<organism evidence="1 2">
    <name type="scientific">Polypedilum vanderplanki</name>
    <name type="common">Sleeping chironomid midge</name>
    <dbReference type="NCBI Taxonomy" id="319348"/>
    <lineage>
        <taxon>Eukaryota</taxon>
        <taxon>Metazoa</taxon>
        <taxon>Ecdysozoa</taxon>
        <taxon>Arthropoda</taxon>
        <taxon>Hexapoda</taxon>
        <taxon>Insecta</taxon>
        <taxon>Pterygota</taxon>
        <taxon>Neoptera</taxon>
        <taxon>Endopterygota</taxon>
        <taxon>Diptera</taxon>
        <taxon>Nematocera</taxon>
        <taxon>Chironomoidea</taxon>
        <taxon>Chironomidae</taxon>
        <taxon>Chironominae</taxon>
        <taxon>Polypedilum</taxon>
        <taxon>Polypedilum</taxon>
    </lineage>
</organism>
<reference evidence="1" key="1">
    <citation type="submission" date="2021-03" db="EMBL/GenBank/DDBJ databases">
        <title>Chromosome level genome of the anhydrobiotic midge Polypedilum vanderplanki.</title>
        <authorList>
            <person name="Yoshida Y."/>
            <person name="Kikawada T."/>
            <person name="Gusev O."/>
        </authorList>
    </citation>
    <scope>NUCLEOTIDE SEQUENCE</scope>
    <source>
        <strain evidence="1">NIAS01</strain>
        <tissue evidence="1">Whole body or cell culture</tissue>
    </source>
</reference>
<gene>
    <name evidence="1" type="ORF">PVAND_009192</name>
</gene>
<proteinExistence type="predicted"/>
<name>A0A9J6CC50_POLVA</name>
<evidence type="ECO:0000313" key="1">
    <source>
        <dbReference type="EMBL" id="KAG5679634.1"/>
    </source>
</evidence>
<keyword evidence="2" id="KW-1185">Reference proteome</keyword>
<dbReference type="AlphaFoldDB" id="A0A9J6CC50"/>
<dbReference type="OrthoDB" id="6588253at2759"/>
<evidence type="ECO:0000313" key="2">
    <source>
        <dbReference type="Proteomes" id="UP001107558"/>
    </source>
</evidence>
<dbReference type="EMBL" id="JADBJN010000001">
    <property type="protein sequence ID" value="KAG5679634.1"/>
    <property type="molecule type" value="Genomic_DNA"/>
</dbReference>